<sequence>MAAAHSFSAINVLRLSSQAVAHRSLILHHYGPRVDPTFLGQPGAPLVRRVRCSHVRINSIQALSLGYGSPPSRSSPFRRPESPASPSPLRHTTPSSSPTKAAPLAGASRFARPTTPTSTQDSWTPRAQTPVESMASPQRPESIPRAPPTKALSNGNALSQLLPAQVRTLRDGFQILDRDCDGVVNREDVADMLSQLGLPNGHSDVAKFFPPSRPQTIALAAFLNSLAEALAALSPSAELLSAFSAFDDDDSGQVNWAELRDALLNTAPEPGERALTAAEVDKVVDGFTGRRAFNRNMNAQLGAKKGEVFKYQEFVHSIMGGNGGADNGSNGNSED</sequence>
<evidence type="ECO:0000313" key="1">
    <source>
        <dbReference type="EMBL" id="KAL3964788.1"/>
    </source>
</evidence>
<dbReference type="EMBL" id="JBGNUJ010000002">
    <property type="protein sequence ID" value="KAL3964788.1"/>
    <property type="molecule type" value="Genomic_DNA"/>
</dbReference>
<gene>
    <name evidence="1" type="ORF">ACCO45_001792</name>
</gene>
<proteinExistence type="predicted"/>
<keyword evidence="2" id="KW-1185">Reference proteome</keyword>
<protein>
    <submittedName>
        <fullName evidence="1">Uncharacterized protein</fullName>
    </submittedName>
</protein>
<comment type="caution">
    <text evidence="1">The sequence shown here is derived from an EMBL/GenBank/DDBJ whole genome shotgun (WGS) entry which is preliminary data.</text>
</comment>
<evidence type="ECO:0000313" key="2">
    <source>
        <dbReference type="Proteomes" id="UP001638806"/>
    </source>
</evidence>
<name>A0ACC4E9A6_PURLI</name>
<accession>A0ACC4E9A6</accession>
<reference evidence="1" key="1">
    <citation type="submission" date="2024-12" db="EMBL/GenBank/DDBJ databases">
        <title>Comparative genomics and development of molecular markers within Purpureocillium lilacinum and among Purpureocillium species.</title>
        <authorList>
            <person name="Yeh Z.-Y."/>
            <person name="Ni N.-T."/>
            <person name="Lo P.-H."/>
            <person name="Mushyakhwo K."/>
            <person name="Lin C.-F."/>
            <person name="Nai Y.-S."/>
        </authorList>
    </citation>
    <scope>NUCLEOTIDE SEQUENCE</scope>
    <source>
        <strain evidence="1">NCHU-NPUST-175</strain>
    </source>
</reference>
<organism evidence="1 2">
    <name type="scientific">Purpureocillium lilacinum</name>
    <name type="common">Paecilomyces lilacinus</name>
    <dbReference type="NCBI Taxonomy" id="33203"/>
    <lineage>
        <taxon>Eukaryota</taxon>
        <taxon>Fungi</taxon>
        <taxon>Dikarya</taxon>
        <taxon>Ascomycota</taxon>
        <taxon>Pezizomycotina</taxon>
        <taxon>Sordariomycetes</taxon>
        <taxon>Hypocreomycetidae</taxon>
        <taxon>Hypocreales</taxon>
        <taxon>Ophiocordycipitaceae</taxon>
        <taxon>Purpureocillium</taxon>
    </lineage>
</organism>
<dbReference type="Proteomes" id="UP001638806">
    <property type="component" value="Unassembled WGS sequence"/>
</dbReference>